<reference evidence="1 2" key="1">
    <citation type="submission" date="2014-07" db="EMBL/GenBank/DDBJ databases">
        <title>Draft genome of Clostridium sulfidigenes 113A isolated from sediments associated with methane hydrate from Krishna Godavari basin.</title>
        <authorList>
            <person name="Honkalas V.S."/>
            <person name="Dabir A.P."/>
            <person name="Arora P."/>
            <person name="Dhakephalkar P.K."/>
        </authorList>
    </citation>
    <scope>NUCLEOTIDE SEQUENCE [LARGE SCALE GENOMIC DNA]</scope>
    <source>
        <strain evidence="1 2">113A</strain>
    </source>
</reference>
<evidence type="ECO:0000313" key="2">
    <source>
        <dbReference type="Proteomes" id="UP000028542"/>
    </source>
</evidence>
<dbReference type="AlphaFoldDB" id="A0A084JEV0"/>
<organism evidence="1 2">
    <name type="scientific">Clostridium sulfidigenes</name>
    <dbReference type="NCBI Taxonomy" id="318464"/>
    <lineage>
        <taxon>Bacteria</taxon>
        <taxon>Bacillati</taxon>
        <taxon>Bacillota</taxon>
        <taxon>Clostridia</taxon>
        <taxon>Eubacteriales</taxon>
        <taxon>Clostridiaceae</taxon>
        <taxon>Clostridium</taxon>
    </lineage>
</organism>
<dbReference type="RefSeq" id="WP_035131007.1">
    <property type="nucleotide sequence ID" value="NZ_JPMD01000011.1"/>
</dbReference>
<name>A0A084JEV0_9CLOT</name>
<dbReference type="EMBL" id="JPMD01000011">
    <property type="protein sequence ID" value="KEZ87484.1"/>
    <property type="molecule type" value="Genomic_DNA"/>
</dbReference>
<proteinExistence type="predicted"/>
<comment type="caution">
    <text evidence="1">The sequence shown here is derived from an EMBL/GenBank/DDBJ whole genome shotgun (WGS) entry which is preliminary data.</text>
</comment>
<evidence type="ECO:0000313" key="1">
    <source>
        <dbReference type="EMBL" id="KEZ87484.1"/>
    </source>
</evidence>
<sequence>MADIINKNKEFLMEDISFKKTRNIVIILNREVTKTIKFREVKYLKIIGIDVFTGKVIRIIDTNGAKFGLHTYNEKISKISINTVIQASFNNYNSDKYLNLLRITSDFRKLGESNIGKLYKKYNYIIENYEVKHIYNFVKSFNDIKEFNNVNRNKEYNTVVRFNGSKVKEYQGKIGTKYQLKMIDKFIDICDHDYNIRNKKEKYFKGLALISITTKPDKSKRIFKIEKLISGRFLDNEEYKLEKEKKEKRNNMQEEHNLELAMRWEKEMREQEKFYDEELYYEEICLEDYNEEEFYWGFSDIDDSYFENLVEEYKTDYQDEIRK</sequence>
<keyword evidence="2" id="KW-1185">Reference proteome</keyword>
<accession>A0A084JEV0</accession>
<dbReference type="Proteomes" id="UP000028542">
    <property type="component" value="Unassembled WGS sequence"/>
</dbReference>
<protein>
    <submittedName>
        <fullName evidence="1">Uncharacterized protein</fullName>
    </submittedName>
</protein>
<gene>
    <name evidence="1" type="ORF">IO99_05230</name>
</gene>
<dbReference type="STRING" id="318464.IO99_05230"/>